<sequence length="163" mass="18541">MICTSYAKANTVILQKNHIYSRCNKFTLDAAASTDASEVNLLYLEYLRFSCRMSVLALAYDVQIGDIFLSPIFLAIGKKGVLFEDIRDADPFLYRSCKEILNMDAEIVDQDVLGLAFVCEVKSLGSRREMELCRNGKDIAVHSKNMEYYVNLLMQHRYLTSIA</sequence>
<comment type="catalytic activity">
    <reaction evidence="1">
        <text>S-ubiquitinyl-[E2 ubiquitin-conjugating enzyme]-L-cysteine + [acceptor protein]-L-lysine = [E2 ubiquitin-conjugating enzyme]-L-cysteine + N(6)-ubiquitinyl-[acceptor protein]-L-lysine.</text>
        <dbReference type="EC" id="2.3.2.26"/>
    </reaction>
</comment>
<evidence type="ECO:0000256" key="6">
    <source>
        <dbReference type="PROSITE-ProRule" id="PRU00104"/>
    </source>
</evidence>
<comment type="pathway">
    <text evidence="2">Protein modification; protein ubiquitination.</text>
</comment>
<dbReference type="InterPro" id="IPR000569">
    <property type="entry name" value="HECT_dom"/>
</dbReference>
<dbReference type="PROSITE" id="PS50237">
    <property type="entry name" value="HECT"/>
    <property type="match status" value="1"/>
</dbReference>
<keyword evidence="5 6" id="KW-0833">Ubl conjugation pathway</keyword>
<dbReference type="PANTHER" id="PTHR11254:SF424">
    <property type="entry name" value="E3 UBIQUITIN-PROTEIN LIGASE UPL5"/>
    <property type="match status" value="1"/>
</dbReference>
<evidence type="ECO:0000259" key="7">
    <source>
        <dbReference type="PROSITE" id="PS50237"/>
    </source>
</evidence>
<dbReference type="PANTHER" id="PTHR11254">
    <property type="entry name" value="HECT DOMAIN UBIQUITIN-PROTEIN LIGASE"/>
    <property type="match status" value="1"/>
</dbReference>
<gene>
    <name evidence="8" type="ORF">KY290_001192</name>
</gene>
<evidence type="ECO:0000256" key="2">
    <source>
        <dbReference type="ARBA" id="ARBA00004906"/>
    </source>
</evidence>
<evidence type="ECO:0000256" key="4">
    <source>
        <dbReference type="ARBA" id="ARBA00022679"/>
    </source>
</evidence>
<dbReference type="Gene3D" id="3.30.2160.10">
    <property type="entry name" value="Hect, E3 ligase catalytic domain"/>
    <property type="match status" value="1"/>
</dbReference>
<feature type="domain" description="HECT" evidence="7">
    <location>
        <begin position="20"/>
        <end position="163"/>
    </location>
</feature>
<accession>A0ABQ7WLK2</accession>
<evidence type="ECO:0000256" key="5">
    <source>
        <dbReference type="ARBA" id="ARBA00022786"/>
    </source>
</evidence>
<organism evidence="8 9">
    <name type="scientific">Solanum tuberosum</name>
    <name type="common">Potato</name>
    <dbReference type="NCBI Taxonomy" id="4113"/>
    <lineage>
        <taxon>Eukaryota</taxon>
        <taxon>Viridiplantae</taxon>
        <taxon>Streptophyta</taxon>
        <taxon>Embryophyta</taxon>
        <taxon>Tracheophyta</taxon>
        <taxon>Spermatophyta</taxon>
        <taxon>Magnoliopsida</taxon>
        <taxon>eudicotyledons</taxon>
        <taxon>Gunneridae</taxon>
        <taxon>Pentapetalae</taxon>
        <taxon>asterids</taxon>
        <taxon>lamiids</taxon>
        <taxon>Solanales</taxon>
        <taxon>Solanaceae</taxon>
        <taxon>Solanoideae</taxon>
        <taxon>Solaneae</taxon>
        <taxon>Solanum</taxon>
    </lineage>
</organism>
<comment type="caution">
    <text evidence="8">The sequence shown here is derived from an EMBL/GenBank/DDBJ whole genome shotgun (WGS) entry which is preliminary data.</text>
</comment>
<dbReference type="InterPro" id="IPR035983">
    <property type="entry name" value="Hect_E3_ubiquitin_ligase"/>
</dbReference>
<keyword evidence="9" id="KW-1185">Reference proteome</keyword>
<keyword evidence="4" id="KW-0808">Transferase</keyword>
<dbReference type="Pfam" id="PF00632">
    <property type="entry name" value="HECT"/>
    <property type="match status" value="1"/>
</dbReference>
<dbReference type="Proteomes" id="UP000826656">
    <property type="component" value="Unassembled WGS sequence"/>
</dbReference>
<evidence type="ECO:0000256" key="1">
    <source>
        <dbReference type="ARBA" id="ARBA00000885"/>
    </source>
</evidence>
<comment type="caution">
    <text evidence="6">Lacks conserved residue(s) required for the propagation of feature annotation.</text>
</comment>
<dbReference type="EC" id="2.3.2.26" evidence="3"/>
<dbReference type="InterPro" id="IPR050409">
    <property type="entry name" value="E3_ubiq-protein_ligase"/>
</dbReference>
<dbReference type="EMBL" id="JAIVGD010000001">
    <property type="protein sequence ID" value="KAH0781594.1"/>
    <property type="molecule type" value="Genomic_DNA"/>
</dbReference>
<dbReference type="SUPFAM" id="SSF56204">
    <property type="entry name" value="Hect, E3 ligase catalytic domain"/>
    <property type="match status" value="1"/>
</dbReference>
<reference evidence="8 9" key="1">
    <citation type="journal article" date="2021" name="bioRxiv">
        <title>Chromosome-scale and haplotype-resolved genome assembly of a tetraploid potato cultivar.</title>
        <authorList>
            <person name="Sun H."/>
            <person name="Jiao W.-B."/>
            <person name="Krause K."/>
            <person name="Campoy J.A."/>
            <person name="Goel M."/>
            <person name="Folz-Donahue K."/>
            <person name="Kukat C."/>
            <person name="Huettel B."/>
            <person name="Schneeberger K."/>
        </authorList>
    </citation>
    <scope>NUCLEOTIDE SEQUENCE [LARGE SCALE GENOMIC DNA]</scope>
    <source>
        <strain evidence="8">SolTubOtavaFocal</strain>
        <tissue evidence="8">Leaves</tissue>
    </source>
</reference>
<evidence type="ECO:0000256" key="3">
    <source>
        <dbReference type="ARBA" id="ARBA00012485"/>
    </source>
</evidence>
<evidence type="ECO:0000313" key="9">
    <source>
        <dbReference type="Proteomes" id="UP000826656"/>
    </source>
</evidence>
<proteinExistence type="predicted"/>
<protein>
    <recommendedName>
        <fullName evidence="3">HECT-type E3 ubiquitin transferase</fullName>
        <ecNumber evidence="3">2.3.2.26</ecNumber>
    </recommendedName>
</protein>
<evidence type="ECO:0000313" key="8">
    <source>
        <dbReference type="EMBL" id="KAH0781594.1"/>
    </source>
</evidence>
<name>A0ABQ7WLK2_SOLTU</name>